<feature type="compositionally biased region" description="Pro residues" evidence="1">
    <location>
        <begin position="122"/>
        <end position="132"/>
    </location>
</feature>
<accession>A0A0D2MR62</accession>
<evidence type="ECO:0000313" key="2">
    <source>
        <dbReference type="EMBL" id="KIY97080.1"/>
    </source>
</evidence>
<dbReference type="EMBL" id="KK102718">
    <property type="protein sequence ID" value="KIY97080.1"/>
    <property type="molecule type" value="Genomic_DNA"/>
</dbReference>
<dbReference type="EC" id="5.4.4.2" evidence="2"/>
<dbReference type="Proteomes" id="UP000054498">
    <property type="component" value="Unassembled WGS sequence"/>
</dbReference>
<feature type="non-terminal residue" evidence="2">
    <location>
        <position position="369"/>
    </location>
</feature>
<dbReference type="PANTHER" id="PTHR47253">
    <property type="match status" value="1"/>
</dbReference>
<dbReference type="InterPro" id="IPR044250">
    <property type="entry name" value="MenF-like"/>
</dbReference>
<keyword evidence="2" id="KW-0413">Isomerase</keyword>
<proteinExistence type="predicted"/>
<dbReference type="OrthoDB" id="8119704at2759"/>
<dbReference type="PANTHER" id="PTHR47253:SF4">
    <property type="entry name" value="ISOCHORISMATE SYNTHASE 2, CHLOROPLASTIC"/>
    <property type="match status" value="1"/>
</dbReference>
<evidence type="ECO:0000256" key="1">
    <source>
        <dbReference type="SAM" id="MobiDB-lite"/>
    </source>
</evidence>
<feature type="compositionally biased region" description="Low complexity" evidence="1">
    <location>
        <begin position="28"/>
        <end position="42"/>
    </location>
</feature>
<feature type="compositionally biased region" description="Polar residues" evidence="1">
    <location>
        <begin position="1"/>
        <end position="11"/>
    </location>
</feature>
<dbReference type="GO" id="GO:0008909">
    <property type="term" value="F:isochorismate synthase activity"/>
    <property type="evidence" value="ECO:0007669"/>
    <property type="project" value="UniProtKB-EC"/>
</dbReference>
<dbReference type="STRING" id="145388.A0A0D2MR62"/>
<dbReference type="RefSeq" id="XP_013896100.1">
    <property type="nucleotide sequence ID" value="XM_014040646.1"/>
</dbReference>
<protein>
    <submittedName>
        <fullName evidence="2">Isochorismate synthase 2</fullName>
        <ecNumber evidence="2">5.4.4.2</ecNumber>
    </submittedName>
</protein>
<dbReference type="GeneID" id="25728085"/>
<dbReference type="AlphaFoldDB" id="A0A0D2MR62"/>
<evidence type="ECO:0000313" key="3">
    <source>
        <dbReference type="Proteomes" id="UP000054498"/>
    </source>
</evidence>
<sequence>MLSEWPCSSSAPCVGGGSGAAPRGAVTRAQRTSARSRSSIAAYDGSAGEHAATCPLAPGRRRHHFELSPAPPPSAAALNRRRLRSAARAGAPDRAGTALADAFDSNPGASSGAAEPSGDASTPPPRPAPALAPGPSAVAPPMALQPVTFTQTWVLPPQPSWQRAAAALRAAAAAALPQLAALSSGVVRWEVPLPRGCSASRWLRGQDAASHHQVYFAGRHSTAPETPKSALAEAAARGWSAAAGLGAAWLWRGDGGVPFGEEQLTGVQRMLSEAQPRIRVLGGTRFDSQQAPAPEWEPFGSFCFLLPQIEYLEAADCALLSLNMAWDARYQSAAPDPLCRAGEGPPTAAAAAARALSLLSSLAPPAPPS</sequence>
<reference evidence="2 3" key="1">
    <citation type="journal article" date="2013" name="BMC Genomics">
        <title>Reconstruction of the lipid metabolism for the microalga Monoraphidium neglectum from its genome sequence reveals characteristics suitable for biofuel production.</title>
        <authorList>
            <person name="Bogen C."/>
            <person name="Al-Dilaimi A."/>
            <person name="Albersmeier A."/>
            <person name="Wichmann J."/>
            <person name="Grundmann M."/>
            <person name="Rupp O."/>
            <person name="Lauersen K.J."/>
            <person name="Blifernez-Klassen O."/>
            <person name="Kalinowski J."/>
            <person name="Goesmann A."/>
            <person name="Mussgnug J.H."/>
            <person name="Kruse O."/>
        </authorList>
    </citation>
    <scope>NUCLEOTIDE SEQUENCE [LARGE SCALE GENOMIC DNA]</scope>
    <source>
        <strain evidence="2 3">SAG 48.87</strain>
    </source>
</reference>
<feature type="region of interest" description="Disordered" evidence="1">
    <location>
        <begin position="1"/>
        <end position="139"/>
    </location>
</feature>
<dbReference type="KEGG" id="mng:MNEG_10879"/>
<organism evidence="2 3">
    <name type="scientific">Monoraphidium neglectum</name>
    <dbReference type="NCBI Taxonomy" id="145388"/>
    <lineage>
        <taxon>Eukaryota</taxon>
        <taxon>Viridiplantae</taxon>
        <taxon>Chlorophyta</taxon>
        <taxon>core chlorophytes</taxon>
        <taxon>Chlorophyceae</taxon>
        <taxon>CS clade</taxon>
        <taxon>Sphaeropleales</taxon>
        <taxon>Selenastraceae</taxon>
        <taxon>Monoraphidium</taxon>
    </lineage>
</organism>
<name>A0A0D2MR62_9CHLO</name>
<keyword evidence="3" id="KW-1185">Reference proteome</keyword>
<gene>
    <name evidence="2" type="ORF">MNEG_10879</name>
</gene>